<feature type="compositionally biased region" description="Low complexity" evidence="1">
    <location>
        <begin position="335"/>
        <end position="345"/>
    </location>
</feature>
<dbReference type="InterPro" id="IPR043502">
    <property type="entry name" value="DNA/RNA_pol_sf"/>
</dbReference>
<name>A0A8R1WZI5_ACYPI</name>
<dbReference type="InterPro" id="IPR021109">
    <property type="entry name" value="Peptidase_aspartic_dom_sf"/>
</dbReference>
<dbReference type="Gene3D" id="3.30.70.270">
    <property type="match status" value="1"/>
</dbReference>
<dbReference type="RefSeq" id="XP_008180527.1">
    <property type="nucleotide sequence ID" value="XM_008182305.1"/>
</dbReference>
<evidence type="ECO:0000313" key="3">
    <source>
        <dbReference type="EnsemblMetazoa" id="XP_008180527.1"/>
    </source>
</evidence>
<dbReference type="Pfam" id="PF03564">
    <property type="entry name" value="DUF1759"/>
    <property type="match status" value="1"/>
</dbReference>
<dbReference type="PANTHER" id="PTHR47331">
    <property type="entry name" value="PHD-TYPE DOMAIN-CONTAINING PROTEIN"/>
    <property type="match status" value="1"/>
</dbReference>
<dbReference type="Pfam" id="PF17921">
    <property type="entry name" value="Integrase_H2C2"/>
    <property type="match status" value="1"/>
</dbReference>
<dbReference type="InterPro" id="IPR001584">
    <property type="entry name" value="Integrase_cat-core"/>
</dbReference>
<dbReference type="InterPro" id="IPR008042">
    <property type="entry name" value="Retrotrans_Pao"/>
</dbReference>
<dbReference type="InterPro" id="IPR041588">
    <property type="entry name" value="Integrase_H2C2"/>
</dbReference>
<evidence type="ECO:0000259" key="2">
    <source>
        <dbReference type="PROSITE" id="PS50994"/>
    </source>
</evidence>
<proteinExistence type="predicted"/>
<feature type="region of interest" description="Disordered" evidence="1">
    <location>
        <begin position="319"/>
        <end position="345"/>
    </location>
</feature>
<dbReference type="KEGG" id="api:103308615"/>
<dbReference type="GO" id="GO:0003676">
    <property type="term" value="F:nucleic acid binding"/>
    <property type="evidence" value="ECO:0007669"/>
    <property type="project" value="InterPro"/>
</dbReference>
<dbReference type="Proteomes" id="UP000007819">
    <property type="component" value="Chromosome X"/>
</dbReference>
<reference evidence="3" key="2">
    <citation type="submission" date="2022-06" db="UniProtKB">
        <authorList>
            <consortium name="EnsemblMetazoa"/>
        </authorList>
    </citation>
    <scope>IDENTIFICATION</scope>
</reference>
<protein>
    <recommendedName>
        <fullName evidence="2">Integrase catalytic domain-containing protein</fullName>
    </recommendedName>
</protein>
<dbReference type="Gene3D" id="2.40.70.10">
    <property type="entry name" value="Acid Proteases"/>
    <property type="match status" value="1"/>
</dbReference>
<dbReference type="InterPro" id="IPR036397">
    <property type="entry name" value="RNaseH_sf"/>
</dbReference>
<dbReference type="InterPro" id="IPR012337">
    <property type="entry name" value="RNaseH-like_sf"/>
</dbReference>
<dbReference type="OrthoDB" id="6626799at2759"/>
<dbReference type="Gene3D" id="3.10.10.10">
    <property type="entry name" value="HIV Type 1 Reverse Transcriptase, subunit A, domain 1"/>
    <property type="match status" value="1"/>
</dbReference>
<feature type="domain" description="Integrase catalytic" evidence="2">
    <location>
        <begin position="1454"/>
        <end position="1642"/>
    </location>
</feature>
<feature type="region of interest" description="Disordered" evidence="1">
    <location>
        <begin position="421"/>
        <end position="445"/>
    </location>
</feature>
<dbReference type="EnsemblMetazoa" id="XM_008182305.1">
    <property type="protein sequence ID" value="XP_008180527.1"/>
    <property type="gene ID" value="LOC103308615"/>
</dbReference>
<dbReference type="Pfam" id="PF00078">
    <property type="entry name" value="RVT_1"/>
    <property type="match status" value="1"/>
</dbReference>
<keyword evidence="4" id="KW-1185">Reference proteome</keyword>
<dbReference type="InterPro" id="IPR000477">
    <property type="entry name" value="RT_dom"/>
</dbReference>
<dbReference type="GO" id="GO:0015074">
    <property type="term" value="P:DNA integration"/>
    <property type="evidence" value="ECO:0007669"/>
    <property type="project" value="InterPro"/>
</dbReference>
<dbReference type="InterPro" id="IPR005312">
    <property type="entry name" value="DUF1759"/>
</dbReference>
<dbReference type="PANTHER" id="PTHR47331:SF1">
    <property type="entry name" value="GAG-LIKE PROTEIN"/>
    <property type="match status" value="1"/>
</dbReference>
<dbReference type="Pfam" id="PF18701">
    <property type="entry name" value="DUF5641"/>
    <property type="match status" value="1"/>
</dbReference>
<dbReference type="GO" id="GO:0042575">
    <property type="term" value="C:DNA polymerase complex"/>
    <property type="evidence" value="ECO:0007669"/>
    <property type="project" value="UniProtKB-ARBA"/>
</dbReference>
<accession>A0A8R1WZI5</accession>
<dbReference type="InterPro" id="IPR043128">
    <property type="entry name" value="Rev_trsase/Diguanyl_cyclase"/>
</dbReference>
<dbReference type="CDD" id="cd01644">
    <property type="entry name" value="RT_pepA17"/>
    <property type="match status" value="1"/>
</dbReference>
<sequence>MGRPKRQDLDNAADSKRSLVRARASRDASLRSIKKINTIAEEAKLDVDRRALFEAHYLSLKRFVDQFELEQQAVLNALVDLDNVVEFENVDAVVTDTMEEVCANIQLIATGFHSTSVNVTADNNVSTGARQTAQAIVLPKIELPKFDGNVLGWVSFRDMFQSLVHDNPDISNIQRYHFLILSLSGPALTVVKAIPLTADNYIIAWNALKQSFENQRLLASAHIDKLFSFVPLKKESLSSLSSFVHVFTENVSAIKALGVKDLAGFILFHIGARVIDTETRRLFEASIEQNAVPNLDMLLQFVAHRCKILENVGTSVGTNDKPDSTLKGSSKKNKSGSLGKTSLSVSSTSTTSKCLFCQHEHQIYRCFVFKRKPVTVRRKFVSDHNLCFICLKTGHSVGSCTASFTCKKCEGRHNTLLHIENVGTKNNSETTQKEKSDVQSSTSKPVENNTVFAGTISTQATVVLGTAVVRIQDDTGVTHQVRILLDSGSQVSAITADCATRLGLKRTRSHVEVVGLSQQPVSKVKGVTQCAFFPLQSDQPLFKANNVIILSQITGLMPMCSLPATVRTRYQHLVLADPEFDHPGTVDMLIGGDLYPMILQPKADIIHTPGLPSAMHTNLGWIIVGSLRDPTSLPLMSLTISAVPVLNETLQRFWTVEEPTAPVHSTTEDERCEEWFCKTVSRDTSGRFCVALPFRSTIEVQGNQNQDLSTASGLGSSRTMAQNRLFNIERRLAKDPELYSAYRDFMDEYLSLGHMRLAEKPGKYFIPHHAVVKRQNEKLKIRVVFDASAKSSSGLSLNDCLATGPKLQSDITDILLRSRFHKFLFIADIEKMYRQIRVNDADCAYQHILWRNSPTEEVKEYELCTITYGVNAAPFLAIRCLHQLDSENGSEFPLAKNLLVTSTYVDDIVAGADTEKEALELQDQVISLLRKGGFHLRKWASNCEAVLKGIAAEDRAMDPSFELKDDQSVKVLGLHWITTSDALGYHININKVEPTKRTILSTIARLYDPVGALGPVVFWAKCIMQELWIEKLDWDASPSSDIIDKWHKFTTELPALSSFSLSRYINACSSKTIQLLGFADASQKGYAAVVYMRVIDMQDEVTVHFLTGKTKVAPLKASQTDESLTIPRLELCAALLLARLLSHQLFVLRDIVTIDCVRAWSDSTIVLAWLNGDQKQFKIFVTNRVAKIRSLLPHCEWSHVRSSDNPADPASRGMLPEELLTNRLHLNGPEFLQDPNCQFSSLMPNEFSPEQLPEIKTSVKNVLFVQDSIQPSDMISQFSTLTKMQRVLAYCFRFARRRNIPKSSGPITRMEYERAMNAAILCTQMTYLSDLQKQIQNQGSITPTTIAQLAPFIDSNGIIRVGGRLKRALLDENAKYPILLPQKTHLTELIIRHFHHISLHGGSRLVLSMIHQKFWIISGRAAVRNITYSCIPCTKFRSINPRPFMGDLPAARVVANRPFFNVGMDYGGPFMVRESRRRGARTNKIYLAVFVCMSVKAVHLEAVSDISTDAFLAALDRFVARRGIPDSMYTDCGTNYVGAAKQLKKLFDEASNQHSLYGRISCKWHFNPPGAPHFGGIWEAAVKSAKTHLKKVIGAQVYTTEEFTTLITRIEGVLNSRPIVPLSSDPNDLNVLTPGHFLIGQPLLALPEEDVVNTPTNRLGRWQLLRQAQQSFWRRWSHEYLHTLQGRQKWFRQTPNLMVGDLVVINTPSRPPMSWQIGRIIEVHPGEDNIVRVATVKTQEGTLKRPVIKLVKLPVDPRP</sequence>
<dbReference type="Pfam" id="PF05380">
    <property type="entry name" value="Peptidase_A17"/>
    <property type="match status" value="1"/>
</dbReference>
<dbReference type="InterPro" id="IPR040676">
    <property type="entry name" value="DUF5641"/>
</dbReference>
<dbReference type="GO" id="GO:0071897">
    <property type="term" value="P:DNA biosynthetic process"/>
    <property type="evidence" value="ECO:0007669"/>
    <property type="project" value="UniProtKB-ARBA"/>
</dbReference>
<dbReference type="PROSITE" id="PS50994">
    <property type="entry name" value="INTEGRASE"/>
    <property type="match status" value="1"/>
</dbReference>
<reference evidence="4" key="1">
    <citation type="submission" date="2010-06" db="EMBL/GenBank/DDBJ databases">
        <authorList>
            <person name="Jiang H."/>
            <person name="Abraham K."/>
            <person name="Ali S."/>
            <person name="Alsbrooks S.L."/>
            <person name="Anim B.N."/>
            <person name="Anosike U.S."/>
            <person name="Attaway T."/>
            <person name="Bandaranaike D.P."/>
            <person name="Battles P.K."/>
            <person name="Bell S.N."/>
            <person name="Bell A.V."/>
            <person name="Beltran B."/>
            <person name="Bickham C."/>
            <person name="Bustamante Y."/>
            <person name="Caleb T."/>
            <person name="Canada A."/>
            <person name="Cardenas V."/>
            <person name="Carter K."/>
            <person name="Chacko J."/>
            <person name="Chandrabose M.N."/>
            <person name="Chavez D."/>
            <person name="Chavez A."/>
            <person name="Chen L."/>
            <person name="Chu H.-S."/>
            <person name="Claassen K.J."/>
            <person name="Cockrell R."/>
            <person name="Collins M."/>
            <person name="Cooper J.A."/>
            <person name="Cree A."/>
            <person name="Curry S.M."/>
            <person name="Da Y."/>
            <person name="Dao M.D."/>
            <person name="Das B."/>
            <person name="Davila M.-L."/>
            <person name="Davy-Carroll L."/>
            <person name="Denson S."/>
            <person name="Dinh H."/>
            <person name="Ebong V.E."/>
            <person name="Edwards J.R."/>
            <person name="Egan A."/>
            <person name="El-Daye J."/>
            <person name="Escobedo L."/>
            <person name="Fernandez S."/>
            <person name="Fernando P.R."/>
            <person name="Flagg N."/>
            <person name="Forbes L.D."/>
            <person name="Fowler R.G."/>
            <person name="Fu Q."/>
            <person name="Gabisi R.A."/>
            <person name="Ganer J."/>
            <person name="Garbino Pronczuk A."/>
            <person name="Garcia R.M."/>
            <person name="Garner T."/>
            <person name="Garrett T.E."/>
            <person name="Gonzalez D.A."/>
            <person name="Hamid H."/>
            <person name="Hawkins E.S."/>
            <person name="Hirani K."/>
            <person name="Hogues M.E."/>
            <person name="Hollins B."/>
            <person name="Hsiao C.-H."/>
            <person name="Jabil R."/>
            <person name="James M.L."/>
            <person name="Jhangiani S.N."/>
            <person name="Johnson B."/>
            <person name="Johnson Q."/>
            <person name="Joshi V."/>
            <person name="Kalu J.B."/>
            <person name="Kam C."/>
            <person name="Kashfia A."/>
            <person name="Keebler J."/>
            <person name="Kisamo H."/>
            <person name="Kovar C.L."/>
            <person name="Lago L.A."/>
            <person name="Lai C.-Y."/>
            <person name="Laidlaw J."/>
            <person name="Lara F."/>
            <person name="Le T.-K."/>
            <person name="Lee S.L."/>
            <person name="Legall F.H."/>
            <person name="Lemon S.J."/>
            <person name="Lewis L.R."/>
            <person name="Li B."/>
            <person name="Liu Y."/>
            <person name="Liu Y.-S."/>
            <person name="Lopez J."/>
            <person name="Lozado R.J."/>
            <person name="Lu J."/>
            <person name="Madu R.C."/>
            <person name="Maheshwari M."/>
            <person name="Maheshwari R."/>
            <person name="Malloy K."/>
            <person name="Martinez E."/>
            <person name="Mathew T."/>
            <person name="Mercado I.C."/>
            <person name="Mercado C."/>
            <person name="Meyer B."/>
            <person name="Montgomery K."/>
            <person name="Morgan M.B."/>
            <person name="Munidasa M."/>
            <person name="Nazareth L.V."/>
            <person name="Nelson J."/>
            <person name="Ng B.M."/>
            <person name="Nguyen N.B."/>
            <person name="Nguyen P.Q."/>
            <person name="Nguyen T."/>
            <person name="Obregon M."/>
            <person name="Okwuonu G.O."/>
            <person name="Onwere C.G."/>
            <person name="Orozco G."/>
            <person name="Parra A."/>
            <person name="Patel S."/>
            <person name="Patil S."/>
            <person name="Perez A."/>
            <person name="Perez Y."/>
            <person name="Pham C."/>
            <person name="Primus E.L."/>
            <person name="Pu L.-L."/>
            <person name="Puazo M."/>
            <person name="Qin X."/>
            <person name="Quiroz J.B."/>
            <person name="Reese J."/>
            <person name="Richards S."/>
            <person name="Rives C.M."/>
            <person name="Robberts R."/>
            <person name="Ruiz S.J."/>
            <person name="Ruiz M.J."/>
            <person name="Santibanez J."/>
            <person name="Schneider B.W."/>
            <person name="Sisson I."/>
            <person name="Smith M."/>
            <person name="Sodergren E."/>
            <person name="Song X.-Z."/>
            <person name="Song B.B."/>
            <person name="Summersgill H."/>
            <person name="Thelus R."/>
            <person name="Thornton R.D."/>
            <person name="Trejos Z.Y."/>
            <person name="Usmani K."/>
            <person name="Vattathil S."/>
            <person name="Villasana D."/>
            <person name="Walker D.L."/>
            <person name="Wang S."/>
            <person name="Wang K."/>
            <person name="White C.S."/>
            <person name="Williams A.C."/>
            <person name="Williamson J."/>
            <person name="Wilson K."/>
            <person name="Woghiren I.O."/>
            <person name="Woodworth J.R."/>
            <person name="Worley K.C."/>
            <person name="Wright R.A."/>
            <person name="Wu W."/>
            <person name="Young L."/>
            <person name="Zhang L."/>
            <person name="Zhang J."/>
            <person name="Zhu Y."/>
            <person name="Muzny D.M."/>
            <person name="Weinstock G."/>
            <person name="Gibbs R.A."/>
        </authorList>
    </citation>
    <scope>NUCLEOTIDE SEQUENCE [LARGE SCALE GENOMIC DNA]</scope>
    <source>
        <strain evidence="4">LSR1</strain>
    </source>
</reference>
<dbReference type="GeneID" id="103308615"/>
<dbReference type="SUPFAM" id="SSF53098">
    <property type="entry name" value="Ribonuclease H-like"/>
    <property type="match status" value="1"/>
</dbReference>
<organism evidence="3 4">
    <name type="scientific">Acyrthosiphon pisum</name>
    <name type="common">Pea aphid</name>
    <dbReference type="NCBI Taxonomy" id="7029"/>
    <lineage>
        <taxon>Eukaryota</taxon>
        <taxon>Metazoa</taxon>
        <taxon>Ecdysozoa</taxon>
        <taxon>Arthropoda</taxon>
        <taxon>Hexapoda</taxon>
        <taxon>Insecta</taxon>
        <taxon>Pterygota</taxon>
        <taxon>Neoptera</taxon>
        <taxon>Paraneoptera</taxon>
        <taxon>Hemiptera</taxon>
        <taxon>Sternorrhyncha</taxon>
        <taxon>Aphidomorpha</taxon>
        <taxon>Aphidoidea</taxon>
        <taxon>Aphididae</taxon>
        <taxon>Macrosiphini</taxon>
        <taxon>Acyrthosiphon</taxon>
    </lineage>
</organism>
<dbReference type="SUPFAM" id="SSF56672">
    <property type="entry name" value="DNA/RNA polymerases"/>
    <property type="match status" value="1"/>
</dbReference>
<evidence type="ECO:0000256" key="1">
    <source>
        <dbReference type="SAM" id="MobiDB-lite"/>
    </source>
</evidence>
<dbReference type="Gene3D" id="3.30.420.10">
    <property type="entry name" value="Ribonuclease H-like superfamily/Ribonuclease H"/>
    <property type="match status" value="1"/>
</dbReference>
<evidence type="ECO:0000313" key="4">
    <source>
        <dbReference type="Proteomes" id="UP000007819"/>
    </source>
</evidence>